<evidence type="ECO:0000313" key="1">
    <source>
        <dbReference type="EMBL" id="MPN18695.1"/>
    </source>
</evidence>
<dbReference type="PANTHER" id="PTHR46658:SF1">
    <property type="entry name" value="CYS OR MET METABOLISM PYRIDOXAL-PHOSPHATE-DEPENDENT ENZYME"/>
    <property type="match status" value="1"/>
</dbReference>
<dbReference type="AlphaFoldDB" id="A0A645FW76"/>
<dbReference type="InterPro" id="IPR009651">
    <property type="entry name" value="Met_g_lyase_put"/>
</dbReference>
<organism evidence="1">
    <name type="scientific">bioreactor metagenome</name>
    <dbReference type="NCBI Taxonomy" id="1076179"/>
    <lineage>
        <taxon>unclassified sequences</taxon>
        <taxon>metagenomes</taxon>
        <taxon>ecological metagenomes</taxon>
    </lineage>
</organism>
<name>A0A645FW76_9ZZZZ</name>
<proteinExistence type="predicted"/>
<evidence type="ECO:0008006" key="2">
    <source>
        <dbReference type="Google" id="ProtNLM"/>
    </source>
</evidence>
<comment type="caution">
    <text evidence="1">The sequence shown here is derived from an EMBL/GenBank/DDBJ whole genome shotgun (WGS) entry which is preliminary data.</text>
</comment>
<reference evidence="1" key="1">
    <citation type="submission" date="2019-08" db="EMBL/GenBank/DDBJ databases">
        <authorList>
            <person name="Kucharzyk K."/>
            <person name="Murdoch R.W."/>
            <person name="Higgins S."/>
            <person name="Loffler F."/>
        </authorList>
    </citation>
    <scope>NUCLEOTIDE SEQUENCE</scope>
</reference>
<accession>A0A645FW76</accession>
<protein>
    <recommendedName>
        <fullName evidence="2">Aluminum resistance protein</fullName>
    </recommendedName>
</protein>
<dbReference type="Pfam" id="PF06838">
    <property type="entry name" value="Met_gamma_lyase"/>
    <property type="match status" value="1"/>
</dbReference>
<dbReference type="Gene3D" id="3.90.1150.60">
    <property type="entry name" value="Methioning gamme-lyase, C-terminal domain"/>
    <property type="match status" value="1"/>
</dbReference>
<gene>
    <name evidence="1" type="ORF">SDC9_166058</name>
</gene>
<sequence length="62" mass="6597">MPGYEDQVVMAAGAFVQGATTELSADGPIRAPYTAYLQGALTYAHARIACMLACDELIRQGF</sequence>
<dbReference type="EMBL" id="VSSQ01066090">
    <property type="protein sequence ID" value="MPN18695.1"/>
    <property type="molecule type" value="Genomic_DNA"/>
</dbReference>
<dbReference type="PANTHER" id="PTHR46658">
    <property type="entry name" value="CYS OR MET METABOLISM PYRIDOXAL-PHOSPHATE-DEPENDENT ENZYME"/>
    <property type="match status" value="1"/>
</dbReference>